<evidence type="ECO:0000256" key="2">
    <source>
        <dbReference type="ARBA" id="ARBA00022763"/>
    </source>
</evidence>
<dbReference type="InterPro" id="IPR013849">
    <property type="entry name" value="DNA_helicase_Holl-junc_RuvA_I"/>
</dbReference>
<keyword evidence="4 6" id="KW-0233">DNA recombination</keyword>
<feature type="domain" description="Helix-hairpin-helix DNA-binding motif class 1" evidence="7">
    <location>
        <begin position="72"/>
        <end position="91"/>
    </location>
</feature>
<comment type="caution">
    <text evidence="6">Lacks conserved residue(s) required for the propagation of feature annotation.</text>
</comment>
<dbReference type="GO" id="GO:0000400">
    <property type="term" value="F:four-way junction DNA binding"/>
    <property type="evidence" value="ECO:0007669"/>
    <property type="project" value="UniProtKB-UniRule"/>
</dbReference>
<organism evidence="8 9">
    <name type="scientific">Aquiluna borgnonia</name>
    <dbReference type="NCBI Taxonomy" id="2499157"/>
    <lineage>
        <taxon>Bacteria</taxon>
        <taxon>Bacillati</taxon>
        <taxon>Actinomycetota</taxon>
        <taxon>Actinomycetes</taxon>
        <taxon>Micrococcales</taxon>
        <taxon>Microbacteriaceae</taxon>
        <taxon>Luna cluster</taxon>
        <taxon>Luna-1 subcluster</taxon>
        <taxon>Aquiluna</taxon>
    </lineage>
</organism>
<dbReference type="KEGG" id="aqg:HRU87_03465"/>
<evidence type="ECO:0000259" key="7">
    <source>
        <dbReference type="SMART" id="SM00278"/>
    </source>
</evidence>
<feature type="domain" description="Helix-hairpin-helix DNA-binding motif class 1" evidence="7">
    <location>
        <begin position="107"/>
        <end position="126"/>
    </location>
</feature>
<dbReference type="GO" id="GO:0005524">
    <property type="term" value="F:ATP binding"/>
    <property type="evidence" value="ECO:0007669"/>
    <property type="project" value="InterPro"/>
</dbReference>
<dbReference type="SUPFAM" id="SSF47781">
    <property type="entry name" value="RuvA domain 2-like"/>
    <property type="match status" value="1"/>
</dbReference>
<dbReference type="Gene3D" id="2.40.50.140">
    <property type="entry name" value="Nucleic acid-binding proteins"/>
    <property type="match status" value="1"/>
</dbReference>
<dbReference type="HAMAP" id="MF_00031">
    <property type="entry name" value="DNA_HJ_migration_RuvA"/>
    <property type="match status" value="1"/>
</dbReference>
<keyword evidence="9" id="KW-1185">Reference proteome</keyword>
<dbReference type="EMBL" id="CP054056">
    <property type="protein sequence ID" value="QKJ25252.1"/>
    <property type="molecule type" value="Genomic_DNA"/>
</dbReference>
<accession>A0A7D4TKD3</accession>
<comment type="similarity">
    <text evidence="6">Belongs to the RuvA family.</text>
</comment>
<dbReference type="GO" id="GO:0005737">
    <property type="term" value="C:cytoplasm"/>
    <property type="evidence" value="ECO:0007669"/>
    <property type="project" value="UniProtKB-SubCell"/>
</dbReference>
<comment type="domain">
    <text evidence="6">Has three domains with a flexible linker between the domains II and III and assumes an 'L' shape. Domain III is highly mobile and contacts RuvB.</text>
</comment>
<evidence type="ECO:0000313" key="8">
    <source>
        <dbReference type="EMBL" id="QKJ25252.1"/>
    </source>
</evidence>
<name>A0A7D4TKD3_9MICO</name>
<dbReference type="SMART" id="SM00278">
    <property type="entry name" value="HhH1"/>
    <property type="match status" value="2"/>
</dbReference>
<dbReference type="GO" id="GO:0009378">
    <property type="term" value="F:four-way junction helicase activity"/>
    <property type="evidence" value="ECO:0007669"/>
    <property type="project" value="InterPro"/>
</dbReference>
<evidence type="ECO:0000256" key="3">
    <source>
        <dbReference type="ARBA" id="ARBA00023125"/>
    </source>
</evidence>
<keyword evidence="1 6" id="KW-0963">Cytoplasm</keyword>
<comment type="subcellular location">
    <subcellularLocation>
        <location evidence="6">Cytoplasm</location>
    </subcellularLocation>
</comment>
<dbReference type="RefSeq" id="WP_173493549.1">
    <property type="nucleotide sequence ID" value="NZ_CP054056.1"/>
</dbReference>
<dbReference type="GO" id="GO:0048476">
    <property type="term" value="C:Holliday junction resolvase complex"/>
    <property type="evidence" value="ECO:0007669"/>
    <property type="project" value="UniProtKB-UniRule"/>
</dbReference>
<feature type="region of interest" description="Domain III" evidence="6">
    <location>
        <begin position="135"/>
        <end position="188"/>
    </location>
</feature>
<evidence type="ECO:0000256" key="1">
    <source>
        <dbReference type="ARBA" id="ARBA00022490"/>
    </source>
</evidence>
<comment type="function">
    <text evidence="6">The RuvA-RuvB-RuvC complex processes Holliday junction (HJ) DNA during genetic recombination and DNA repair, while the RuvA-RuvB complex plays an important role in the rescue of blocked DNA replication forks via replication fork reversal (RFR). RuvA specifically binds to HJ cruciform DNA, conferring on it an open structure. The RuvB hexamer acts as an ATP-dependent pump, pulling dsDNA into and through the RuvAB complex. HJ branch migration allows RuvC to scan DNA until it finds its consensus sequence, where it cleaves and resolves the cruciform DNA.</text>
</comment>
<protein>
    <recommendedName>
        <fullName evidence="6">Holliday junction branch migration complex subunit RuvA</fullName>
    </recommendedName>
</protein>
<dbReference type="InterPro" id="IPR012340">
    <property type="entry name" value="NA-bd_OB-fold"/>
</dbReference>
<dbReference type="SUPFAM" id="SSF50249">
    <property type="entry name" value="Nucleic acid-binding proteins"/>
    <property type="match status" value="1"/>
</dbReference>
<evidence type="ECO:0000256" key="4">
    <source>
        <dbReference type="ARBA" id="ARBA00023172"/>
    </source>
</evidence>
<dbReference type="AlphaFoldDB" id="A0A7D4TKD3"/>
<dbReference type="InterPro" id="IPR000085">
    <property type="entry name" value="RuvA"/>
</dbReference>
<dbReference type="Pfam" id="PF14520">
    <property type="entry name" value="HHH_5"/>
    <property type="match status" value="1"/>
</dbReference>
<sequence>MIELLTGQVARLGTDSLTLLVGGVGFRVAVTPRHGLSLRLNQDATLVTKMVVKEDDISLYGFESSAELEIFDLLCSVSGIGPKLAMTVLSGMDADGVRNAVNASDDAAFRAISGIGPKTAKLIVISLSNKVGLSVHLPHANVIQALVQLGTDEARARAVISEIPVGLDDSAALKAALSLLGSSKLGEA</sequence>
<proteinExistence type="inferred from homology"/>
<evidence type="ECO:0000313" key="9">
    <source>
        <dbReference type="Proteomes" id="UP000501003"/>
    </source>
</evidence>
<evidence type="ECO:0000256" key="6">
    <source>
        <dbReference type="HAMAP-Rule" id="MF_00031"/>
    </source>
</evidence>
<keyword evidence="5 6" id="KW-0234">DNA repair</keyword>
<evidence type="ECO:0000256" key="5">
    <source>
        <dbReference type="ARBA" id="ARBA00023204"/>
    </source>
</evidence>
<dbReference type="GO" id="GO:0006281">
    <property type="term" value="P:DNA repair"/>
    <property type="evidence" value="ECO:0007669"/>
    <property type="project" value="UniProtKB-UniRule"/>
</dbReference>
<dbReference type="NCBIfam" id="TIGR00084">
    <property type="entry name" value="ruvA"/>
    <property type="match status" value="1"/>
</dbReference>
<dbReference type="Pfam" id="PF01330">
    <property type="entry name" value="RuvA_N"/>
    <property type="match status" value="1"/>
</dbReference>
<dbReference type="Gene3D" id="1.10.150.20">
    <property type="entry name" value="5' to 3' exonuclease, C-terminal subdomain"/>
    <property type="match status" value="1"/>
</dbReference>
<dbReference type="InterPro" id="IPR010994">
    <property type="entry name" value="RuvA_2-like"/>
</dbReference>
<comment type="subunit">
    <text evidence="6">Homotetramer. Forms an RuvA(8)-RuvB(12)-Holliday junction (HJ) complex. HJ DNA is sandwiched between 2 RuvA tetramers; dsDNA enters through RuvA and exits via RuvB. An RuvB hexamer assembles on each DNA strand where it exits the tetramer. Each RuvB hexamer is contacted by two RuvA subunits (via domain III) on 2 adjacent RuvB subunits; this complex drives branch migration. In the full resolvosome a probable DNA-RuvA(4)-RuvB(12)-RuvC(2) complex forms which resolves the HJ.</text>
</comment>
<keyword evidence="3 6" id="KW-0238">DNA-binding</keyword>
<keyword evidence="2 6" id="KW-0227">DNA damage</keyword>
<gene>
    <name evidence="6" type="primary">ruvA</name>
    <name evidence="8" type="ORF">HRU87_03465</name>
</gene>
<reference evidence="8 9" key="1">
    <citation type="submission" date="2020-05" db="EMBL/GenBank/DDBJ databases">
        <title>Aquirufa sp. strain 15G-AUS-rot a new Aquirufa species.</title>
        <authorList>
            <person name="Pitt A."/>
            <person name="Hahn M.W."/>
        </authorList>
    </citation>
    <scope>NUCLEOTIDE SEQUENCE [LARGE SCALE GENOMIC DNA]</scope>
    <source>
        <strain evidence="8 9">15G-AUS-rot</strain>
    </source>
</reference>
<dbReference type="GO" id="GO:0006310">
    <property type="term" value="P:DNA recombination"/>
    <property type="evidence" value="ECO:0007669"/>
    <property type="project" value="UniProtKB-UniRule"/>
</dbReference>
<dbReference type="InterPro" id="IPR003583">
    <property type="entry name" value="Hlx-hairpin-Hlx_DNA-bd_motif"/>
</dbReference>
<dbReference type="Proteomes" id="UP000501003">
    <property type="component" value="Chromosome"/>
</dbReference>